<keyword evidence="3" id="KW-1185">Reference proteome</keyword>
<organism evidence="2 3">
    <name type="scientific">Chloebia gouldiae</name>
    <name type="common">Gouldian finch</name>
    <name type="synonym">Erythrura gouldiae</name>
    <dbReference type="NCBI Taxonomy" id="44316"/>
    <lineage>
        <taxon>Eukaryota</taxon>
        <taxon>Metazoa</taxon>
        <taxon>Chordata</taxon>
        <taxon>Craniata</taxon>
        <taxon>Vertebrata</taxon>
        <taxon>Euteleostomi</taxon>
        <taxon>Archelosauria</taxon>
        <taxon>Archosauria</taxon>
        <taxon>Dinosauria</taxon>
        <taxon>Saurischia</taxon>
        <taxon>Theropoda</taxon>
        <taxon>Coelurosauria</taxon>
        <taxon>Aves</taxon>
        <taxon>Neognathae</taxon>
        <taxon>Neoaves</taxon>
        <taxon>Telluraves</taxon>
        <taxon>Australaves</taxon>
        <taxon>Passeriformes</taxon>
        <taxon>Passeroidea</taxon>
        <taxon>Passeridae</taxon>
        <taxon>Chloebia</taxon>
    </lineage>
</organism>
<gene>
    <name evidence="2" type="ORF">DV515_00000635</name>
</gene>
<evidence type="ECO:0000313" key="3">
    <source>
        <dbReference type="Proteomes" id="UP000276834"/>
    </source>
</evidence>
<feature type="region of interest" description="Disordered" evidence="1">
    <location>
        <begin position="1"/>
        <end position="90"/>
    </location>
</feature>
<comment type="caution">
    <text evidence="2">The sequence shown here is derived from an EMBL/GenBank/DDBJ whole genome shotgun (WGS) entry which is preliminary data.</text>
</comment>
<evidence type="ECO:0000313" key="2">
    <source>
        <dbReference type="EMBL" id="RLW12421.1"/>
    </source>
</evidence>
<reference evidence="2 3" key="1">
    <citation type="journal article" date="2018" name="Proc. R. Soc. B">
        <title>A non-coding region near Follistatin controls head colour polymorphism in the Gouldian finch.</title>
        <authorList>
            <person name="Toomey M.B."/>
            <person name="Marques C.I."/>
            <person name="Andrade P."/>
            <person name="Araujo P.M."/>
            <person name="Sabatino S."/>
            <person name="Gazda M.A."/>
            <person name="Afonso S."/>
            <person name="Lopes R.J."/>
            <person name="Corbo J.C."/>
            <person name="Carneiro M."/>
        </authorList>
    </citation>
    <scope>NUCLEOTIDE SEQUENCE [LARGE SCALE GENOMIC DNA]</scope>
    <source>
        <strain evidence="2">Red01</strain>
        <tissue evidence="2">Muscle</tissue>
    </source>
</reference>
<name>A0A3L8T1D8_CHLGU</name>
<dbReference type="Proteomes" id="UP000276834">
    <property type="component" value="Unassembled WGS sequence"/>
</dbReference>
<accession>A0A3L8T1D8</accession>
<dbReference type="AlphaFoldDB" id="A0A3L8T1D8"/>
<protein>
    <submittedName>
        <fullName evidence="2">Uncharacterized protein</fullName>
    </submittedName>
</protein>
<proteinExistence type="predicted"/>
<sequence length="90" mass="9192">METKAKFGPSPSGRARQSPCLRQRRGRPEGTRRSSDSGTAAGAAGTPHDSRAPPRECFLGGPAPGSPAGLQRGSGRGMAPRLLPQGEGGK</sequence>
<dbReference type="EMBL" id="QUSF01000002">
    <property type="protein sequence ID" value="RLW12421.1"/>
    <property type="molecule type" value="Genomic_DNA"/>
</dbReference>
<feature type="compositionally biased region" description="Basic and acidic residues" evidence="1">
    <location>
        <begin position="26"/>
        <end position="35"/>
    </location>
</feature>
<evidence type="ECO:0000256" key="1">
    <source>
        <dbReference type="SAM" id="MobiDB-lite"/>
    </source>
</evidence>